<evidence type="ECO:0000256" key="8">
    <source>
        <dbReference type="ARBA" id="ARBA00023204"/>
    </source>
</evidence>
<feature type="domain" description="Ubiquitin-like" evidence="12">
    <location>
        <begin position="349"/>
        <end position="414"/>
    </location>
</feature>
<dbReference type="Gene3D" id="1.10.150.20">
    <property type="entry name" value="5' to 3' exonuclease, C-terminal subdomain"/>
    <property type="match status" value="1"/>
</dbReference>
<keyword evidence="5" id="KW-0227">DNA damage</keyword>
<evidence type="ECO:0000256" key="1">
    <source>
        <dbReference type="ARBA" id="ARBA00004123"/>
    </source>
</evidence>
<keyword evidence="7" id="KW-0238">DNA-binding</keyword>
<reference evidence="13" key="1">
    <citation type="journal article" date="2018" name="PLoS Negl. Trop. Dis.">
        <title>An insight into the salivary gland and fat body transcriptome of Panstrongylus lignarius (Hemiptera: Heteroptera), the main vector of Chagas disease in Peru.</title>
        <authorList>
            <person name="Nevoa J.C."/>
            <person name="Mendes M.T."/>
            <person name="da Silva M.V."/>
            <person name="Soares S.C."/>
            <person name="Oliveira C.J.F."/>
            <person name="Ribeiro J.M.C."/>
        </authorList>
    </citation>
    <scope>NUCLEOTIDE SEQUENCE</scope>
</reference>
<evidence type="ECO:0000256" key="4">
    <source>
        <dbReference type="ARBA" id="ARBA00022759"/>
    </source>
</evidence>
<dbReference type="PANTHER" id="PTHR10150">
    <property type="entry name" value="DNA REPAIR ENDONUCLEASE XPF"/>
    <property type="match status" value="1"/>
</dbReference>
<dbReference type="Pfam" id="PF02732">
    <property type="entry name" value="ERCC4"/>
    <property type="match status" value="1"/>
</dbReference>
<protein>
    <recommendedName>
        <fullName evidence="10">DNA repair endonuclease XPF</fullName>
    </recommendedName>
</protein>
<dbReference type="GO" id="GO:0000014">
    <property type="term" value="F:single-stranded DNA endodeoxyribonuclease activity"/>
    <property type="evidence" value="ECO:0007669"/>
    <property type="project" value="TreeGrafter"/>
</dbReference>
<dbReference type="AlphaFoldDB" id="A0A224XJV8"/>
<dbReference type="InterPro" id="IPR000626">
    <property type="entry name" value="Ubiquitin-like_dom"/>
</dbReference>
<feature type="compositionally biased region" description="Basic residues" evidence="11">
    <location>
        <begin position="815"/>
        <end position="829"/>
    </location>
</feature>
<dbReference type="InterPro" id="IPR047520">
    <property type="entry name" value="XPF_nuclease"/>
</dbReference>
<evidence type="ECO:0000256" key="2">
    <source>
        <dbReference type="ARBA" id="ARBA00010015"/>
    </source>
</evidence>
<dbReference type="EMBL" id="GFTR01008115">
    <property type="protein sequence ID" value="JAW08311.1"/>
    <property type="molecule type" value="Transcribed_RNA"/>
</dbReference>
<feature type="region of interest" description="Disordered" evidence="11">
    <location>
        <begin position="809"/>
        <end position="829"/>
    </location>
</feature>
<dbReference type="GO" id="GO:0000712">
    <property type="term" value="P:resolution of meiotic recombination intermediates"/>
    <property type="evidence" value="ECO:0007669"/>
    <property type="project" value="TreeGrafter"/>
</dbReference>
<dbReference type="SUPFAM" id="SSF47781">
    <property type="entry name" value="RuvA domain 2-like"/>
    <property type="match status" value="1"/>
</dbReference>
<dbReference type="InterPro" id="IPR006166">
    <property type="entry name" value="ERCC4_domain"/>
</dbReference>
<accession>A0A224XJV8</accession>
<dbReference type="GO" id="GO:0000110">
    <property type="term" value="C:nucleotide-excision repair factor 1 complex"/>
    <property type="evidence" value="ECO:0007669"/>
    <property type="project" value="TreeGrafter"/>
</dbReference>
<dbReference type="GO" id="GO:0003684">
    <property type="term" value="F:damaged DNA binding"/>
    <property type="evidence" value="ECO:0007669"/>
    <property type="project" value="TreeGrafter"/>
</dbReference>
<keyword evidence="3" id="KW-0540">Nuclease</keyword>
<evidence type="ECO:0000313" key="13">
    <source>
        <dbReference type="EMBL" id="JAW08311.1"/>
    </source>
</evidence>
<dbReference type="InterPro" id="IPR011335">
    <property type="entry name" value="Restrct_endonuc-II-like"/>
</dbReference>
<keyword evidence="6" id="KW-0378">Hydrolase</keyword>
<dbReference type="SMART" id="SM00891">
    <property type="entry name" value="ERCC4"/>
    <property type="match status" value="1"/>
</dbReference>
<evidence type="ECO:0000256" key="3">
    <source>
        <dbReference type="ARBA" id="ARBA00022722"/>
    </source>
</evidence>
<dbReference type="GO" id="GO:1901255">
    <property type="term" value="P:nucleotide-excision repair involved in interstrand cross-link repair"/>
    <property type="evidence" value="ECO:0007669"/>
    <property type="project" value="TreeGrafter"/>
</dbReference>
<dbReference type="PROSITE" id="PS50053">
    <property type="entry name" value="UBIQUITIN_2"/>
    <property type="match status" value="1"/>
</dbReference>
<evidence type="ECO:0000256" key="9">
    <source>
        <dbReference type="ARBA" id="ARBA00023242"/>
    </source>
</evidence>
<evidence type="ECO:0000256" key="6">
    <source>
        <dbReference type="ARBA" id="ARBA00022801"/>
    </source>
</evidence>
<dbReference type="Gene3D" id="3.40.50.10130">
    <property type="match status" value="1"/>
</dbReference>
<comment type="subcellular location">
    <subcellularLocation>
        <location evidence="1">Nucleus</location>
    </subcellularLocation>
</comment>
<organism evidence="13">
    <name type="scientific">Panstrongylus lignarius</name>
    <dbReference type="NCBI Taxonomy" id="156445"/>
    <lineage>
        <taxon>Eukaryota</taxon>
        <taxon>Metazoa</taxon>
        <taxon>Ecdysozoa</taxon>
        <taxon>Arthropoda</taxon>
        <taxon>Hexapoda</taxon>
        <taxon>Insecta</taxon>
        <taxon>Pterygota</taxon>
        <taxon>Neoptera</taxon>
        <taxon>Paraneoptera</taxon>
        <taxon>Hemiptera</taxon>
        <taxon>Heteroptera</taxon>
        <taxon>Panheteroptera</taxon>
        <taxon>Cimicomorpha</taxon>
        <taxon>Reduviidae</taxon>
        <taxon>Triatominae</taxon>
        <taxon>Panstrongylus</taxon>
    </lineage>
</organism>
<dbReference type="GO" id="GO:0000724">
    <property type="term" value="P:double-strand break repair via homologous recombination"/>
    <property type="evidence" value="ECO:0007669"/>
    <property type="project" value="TreeGrafter"/>
</dbReference>
<keyword evidence="9" id="KW-0539">Nucleus</keyword>
<dbReference type="CDD" id="cd20078">
    <property type="entry name" value="XPF_nuclease_XPF_euk"/>
    <property type="match status" value="1"/>
</dbReference>
<dbReference type="GO" id="GO:0003697">
    <property type="term" value="F:single-stranded DNA binding"/>
    <property type="evidence" value="ECO:0007669"/>
    <property type="project" value="TreeGrafter"/>
</dbReference>
<evidence type="ECO:0000256" key="7">
    <source>
        <dbReference type="ARBA" id="ARBA00023125"/>
    </source>
</evidence>
<keyword evidence="4 13" id="KW-0255">Endonuclease</keyword>
<evidence type="ECO:0000256" key="5">
    <source>
        <dbReference type="ARBA" id="ARBA00022763"/>
    </source>
</evidence>
<dbReference type="SUPFAM" id="SSF52980">
    <property type="entry name" value="Restriction endonuclease-like"/>
    <property type="match status" value="1"/>
</dbReference>
<comment type="similarity">
    <text evidence="2">Belongs to the XPF family.</text>
</comment>
<dbReference type="InterPro" id="IPR010994">
    <property type="entry name" value="RuvA_2-like"/>
</dbReference>
<dbReference type="PANTHER" id="PTHR10150:SF0">
    <property type="entry name" value="DNA REPAIR ENDONUCLEASE XPF"/>
    <property type="match status" value="1"/>
</dbReference>
<proteinExistence type="inferred from homology"/>
<evidence type="ECO:0000256" key="11">
    <source>
        <dbReference type="SAM" id="MobiDB-lite"/>
    </source>
</evidence>
<evidence type="ECO:0000256" key="10">
    <source>
        <dbReference type="ARBA" id="ARBA00072370"/>
    </source>
</evidence>
<evidence type="ECO:0000259" key="12">
    <source>
        <dbReference type="PROSITE" id="PS50053"/>
    </source>
</evidence>
<keyword evidence="8" id="KW-0234">DNA repair</keyword>
<sequence>MLEYENQMLLDIINSDVLLISAKGLSYDSVIINLIKIFCDPGELVLVLGATNEEEQFFISELESMKITNLPKIISSESAVSEREAIYLAGGVLFLSSRILVVDLLKNRVPVANISGFIVLRAHRILDSCQDAFALRIFRQKNHTGFVNAFSHSPQSFTSGMMKLERIMKTLFVSTMSLWPRFHALVTSTLKKKEPAVIELQLDMTSKMVTIQTAILDCVNFCIKEIKRINPALDTEEITVENALSKTFYKLLQAQLDPVWNQLNAKTKQLICDLKTLRSVIVALTQSDSVRLHKLLLSLRSKQYTSKNAGWMMLDAAETLFITAKSRLFNSKQDLCLEHNPKWETLNEVLIEVERDDNSKDTQSTVLILVESRYTVTQLKEVLTVGAEEMLSDKYKLFFGSDGSLKEDSQNTEEEEDSNLVESITLSQVKTEGDVNNVTFMECTQEEAKNIKDPIIFIQQFKKDGDGLFLPKSLKERKPTTVIMYDIDVSAIRQIEIYQSTLEKQLKVYFMIYGNSVEEQVYLTALRKEKQAFEYLIKEKSMLVFEDLRSGEGLRDTSPLKKSTRAGGGEVEPIILPKIIVDMREFRSELPSLLYKRGIDIEPVTLQVGDYILSPEMCVERKSISDLIGSLNSGRLYTQALSMTRYYSKPILLIEFDEKKPFVLQGRYYLSTDESSNDIRSKLQLLTLHFPRLRIVWSPSPFSTAQLFHELKEGKDEPSAIAAAAVGNEDAHLEDERLEKYNIEIQDFVAKLPGVNSKNVNHLLNKGKSLPHLLTLTKEEISGILGNSVNGELLYNSLHNKVVPSTEASSNNFRARGRGRGFRRRRELI</sequence>
<name>A0A224XJV8_9HEMI</name>
<dbReference type="FunFam" id="3.40.50.10130:FF:000002">
    <property type="entry name" value="DNA repair endonuclease XPF"/>
    <property type="match status" value="1"/>
</dbReference>